<dbReference type="OrthoDB" id="2898509at2759"/>
<keyword evidence="3" id="KW-1185">Reference proteome</keyword>
<dbReference type="GO" id="GO:0016491">
    <property type="term" value="F:oxidoreductase activity"/>
    <property type="evidence" value="ECO:0007669"/>
    <property type="project" value="UniProtKB-KW"/>
</dbReference>
<evidence type="ECO:0000313" key="2">
    <source>
        <dbReference type="EMBL" id="EKM81342.1"/>
    </source>
</evidence>
<accession>K5XDU2</accession>
<gene>
    <name evidence="2" type="ORF">AGABI1DRAFT_119799</name>
</gene>
<organism evidence="2 3">
    <name type="scientific">Agaricus bisporus var. burnettii (strain JB137-S8 / ATCC MYA-4627 / FGSC 10392)</name>
    <name type="common">White button mushroom</name>
    <dbReference type="NCBI Taxonomy" id="597362"/>
    <lineage>
        <taxon>Eukaryota</taxon>
        <taxon>Fungi</taxon>
        <taxon>Dikarya</taxon>
        <taxon>Basidiomycota</taxon>
        <taxon>Agaricomycotina</taxon>
        <taxon>Agaricomycetes</taxon>
        <taxon>Agaricomycetidae</taxon>
        <taxon>Agaricales</taxon>
        <taxon>Agaricineae</taxon>
        <taxon>Agaricaceae</taxon>
        <taxon>Agaricus</taxon>
    </lineage>
</organism>
<dbReference type="InterPro" id="IPR036291">
    <property type="entry name" value="NAD(P)-bd_dom_sf"/>
</dbReference>
<dbReference type="GeneID" id="18825590"/>
<evidence type="ECO:0000256" key="1">
    <source>
        <dbReference type="ARBA" id="ARBA00023002"/>
    </source>
</evidence>
<dbReference type="STRING" id="597362.K5XDU2"/>
<protein>
    <recommendedName>
        <fullName evidence="4">NAD(P)-binding protein</fullName>
    </recommendedName>
</protein>
<reference evidence="3" key="1">
    <citation type="journal article" date="2012" name="Proc. Natl. Acad. Sci. U.S.A.">
        <title>Genome sequence of the button mushroom Agaricus bisporus reveals mechanisms governing adaptation to a humic-rich ecological niche.</title>
        <authorList>
            <person name="Morin E."/>
            <person name="Kohler A."/>
            <person name="Baker A.R."/>
            <person name="Foulongne-Oriol M."/>
            <person name="Lombard V."/>
            <person name="Nagy L.G."/>
            <person name="Ohm R.A."/>
            <person name="Patyshakuliyeva A."/>
            <person name="Brun A."/>
            <person name="Aerts A.L."/>
            <person name="Bailey A.M."/>
            <person name="Billette C."/>
            <person name="Coutinho P.M."/>
            <person name="Deakin G."/>
            <person name="Doddapaneni H."/>
            <person name="Floudas D."/>
            <person name="Grimwood J."/>
            <person name="Hilden K."/>
            <person name="Kuees U."/>
            <person name="LaButti K.M."/>
            <person name="Lapidus A."/>
            <person name="Lindquist E.A."/>
            <person name="Lucas S.M."/>
            <person name="Murat C."/>
            <person name="Riley R.W."/>
            <person name="Salamov A.A."/>
            <person name="Schmutz J."/>
            <person name="Subramanian V."/>
            <person name="Woesten H.A.B."/>
            <person name="Xu J."/>
            <person name="Eastwood D.C."/>
            <person name="Foster G.D."/>
            <person name="Sonnenberg A.S."/>
            <person name="Cullen D."/>
            <person name="de Vries R.P."/>
            <person name="Lundell T."/>
            <person name="Hibbett D.S."/>
            <person name="Henrissat B."/>
            <person name="Burton K.S."/>
            <person name="Kerrigan R.W."/>
            <person name="Challen M.P."/>
            <person name="Grigoriev I.V."/>
            <person name="Martin F."/>
        </authorList>
    </citation>
    <scope>NUCLEOTIDE SEQUENCE [LARGE SCALE GENOMIC DNA]</scope>
    <source>
        <strain evidence="3">JB137-S8 / ATCC MYA-4627 / FGSC 10392</strain>
    </source>
</reference>
<name>K5XDU2_AGABU</name>
<dbReference type="HOGENOM" id="CLU_044999_1_0_1"/>
<dbReference type="PANTHER" id="PTHR47534:SF3">
    <property type="entry name" value="ALCOHOL DEHYDROGENASE-LIKE C-TERMINAL DOMAIN-CONTAINING PROTEIN"/>
    <property type="match status" value="1"/>
</dbReference>
<dbReference type="InParanoid" id="K5XDU2"/>
<keyword evidence="1" id="KW-0560">Oxidoreductase</keyword>
<evidence type="ECO:0008006" key="4">
    <source>
        <dbReference type="Google" id="ProtNLM"/>
    </source>
</evidence>
<dbReference type="eggNOG" id="ENOG502S6H9">
    <property type="taxonomic scope" value="Eukaryota"/>
</dbReference>
<dbReference type="RefSeq" id="XP_007328780.1">
    <property type="nucleotide sequence ID" value="XM_007328718.1"/>
</dbReference>
<sequence>MSSLSLIRQANSSFRPRFTPVAVFVGGTNGIGRGMAEAFGRHTQGKSNIVILGRNKDAADELFSSLPSPTDKIYNRDFIHCDATRMKNVETATKEILARYSRVNFLVLSPGTVTMRGRDETEEGLDTKLALHYYARWKFIQGLLPALNKASEEGESAKVFSVFSPGNGSEIDLNDLGLKTTFSAIRAGLQMPTYNDLMMEAFYDFNPAVTFIHGYPGFVRTSLFTKKSNSTLLNLAQPFMNTLLRPILTSPEDASEYMWHAIFNSTGNVFRTGSRGENLGKKRYFGSEEAKKKLWEHTVEATTIRGSGWWANWTTKIVTLDRSESGGHYWIEMYCFVRYRIIYSSIVYL</sequence>
<dbReference type="PANTHER" id="PTHR47534">
    <property type="entry name" value="YALI0E05731P"/>
    <property type="match status" value="1"/>
</dbReference>
<dbReference type="EMBL" id="JH971388">
    <property type="protein sequence ID" value="EKM81342.1"/>
    <property type="molecule type" value="Genomic_DNA"/>
</dbReference>
<dbReference type="AlphaFoldDB" id="K5XDU2"/>
<dbReference type="Proteomes" id="UP000008493">
    <property type="component" value="Unassembled WGS sequence"/>
</dbReference>
<dbReference type="KEGG" id="abp:AGABI1DRAFT119799"/>
<dbReference type="OMA" id="FKRVCEE"/>
<proteinExistence type="predicted"/>
<evidence type="ECO:0000313" key="3">
    <source>
        <dbReference type="Proteomes" id="UP000008493"/>
    </source>
</evidence>
<dbReference type="Pfam" id="PF00106">
    <property type="entry name" value="adh_short"/>
    <property type="match status" value="1"/>
</dbReference>
<dbReference type="InterPro" id="IPR052228">
    <property type="entry name" value="Sec_Metab_Biosynth_Oxidored"/>
</dbReference>
<dbReference type="Gene3D" id="3.40.50.720">
    <property type="entry name" value="NAD(P)-binding Rossmann-like Domain"/>
    <property type="match status" value="1"/>
</dbReference>
<dbReference type="InterPro" id="IPR002347">
    <property type="entry name" value="SDR_fam"/>
</dbReference>
<dbReference type="SUPFAM" id="SSF51735">
    <property type="entry name" value="NAD(P)-binding Rossmann-fold domains"/>
    <property type="match status" value="1"/>
</dbReference>